<feature type="transmembrane region" description="Helical" evidence="6">
    <location>
        <begin position="282"/>
        <end position="304"/>
    </location>
</feature>
<gene>
    <name evidence="7" type="ORF">GO984_20640</name>
</gene>
<dbReference type="InterPro" id="IPR043428">
    <property type="entry name" value="LivM-like"/>
</dbReference>
<evidence type="ECO:0000256" key="3">
    <source>
        <dbReference type="ARBA" id="ARBA00022692"/>
    </source>
</evidence>
<dbReference type="InterPro" id="IPR001851">
    <property type="entry name" value="ABC_transp_permease"/>
</dbReference>
<dbReference type="CDD" id="cd06581">
    <property type="entry name" value="TM_PBP1_LivM_like"/>
    <property type="match status" value="1"/>
</dbReference>
<evidence type="ECO:0000256" key="6">
    <source>
        <dbReference type="SAM" id="Phobius"/>
    </source>
</evidence>
<keyword evidence="8" id="KW-1185">Reference proteome</keyword>
<keyword evidence="4 6" id="KW-1133">Transmembrane helix</keyword>
<feature type="transmembrane region" description="Helical" evidence="6">
    <location>
        <begin position="197"/>
        <end position="224"/>
    </location>
</feature>
<dbReference type="GO" id="GO:0015658">
    <property type="term" value="F:branched-chain amino acid transmembrane transporter activity"/>
    <property type="evidence" value="ECO:0007669"/>
    <property type="project" value="InterPro"/>
</dbReference>
<feature type="transmembrane region" description="Helical" evidence="6">
    <location>
        <begin position="230"/>
        <end position="249"/>
    </location>
</feature>
<organism evidence="7 8">
    <name type="scientific">Parasedimentitalea huanghaiensis</name>
    <dbReference type="NCBI Taxonomy" id="2682100"/>
    <lineage>
        <taxon>Bacteria</taxon>
        <taxon>Pseudomonadati</taxon>
        <taxon>Pseudomonadota</taxon>
        <taxon>Alphaproteobacteria</taxon>
        <taxon>Rhodobacterales</taxon>
        <taxon>Paracoccaceae</taxon>
        <taxon>Parasedimentitalea</taxon>
    </lineage>
</organism>
<dbReference type="EMBL" id="WQLV01000018">
    <property type="protein sequence ID" value="MVO18235.1"/>
    <property type="molecule type" value="Genomic_DNA"/>
</dbReference>
<feature type="transmembrane region" description="Helical" evidence="6">
    <location>
        <begin position="108"/>
        <end position="125"/>
    </location>
</feature>
<evidence type="ECO:0000313" key="7">
    <source>
        <dbReference type="EMBL" id="MVO18235.1"/>
    </source>
</evidence>
<dbReference type="AlphaFoldDB" id="A0A6L6WNK8"/>
<dbReference type="RefSeq" id="WP_157024456.1">
    <property type="nucleotide sequence ID" value="NZ_WQLV01000018.1"/>
</dbReference>
<evidence type="ECO:0000313" key="8">
    <source>
        <dbReference type="Proteomes" id="UP000478892"/>
    </source>
</evidence>
<dbReference type="GO" id="GO:0005886">
    <property type="term" value="C:plasma membrane"/>
    <property type="evidence" value="ECO:0007669"/>
    <property type="project" value="UniProtKB-SubCell"/>
</dbReference>
<feature type="transmembrane region" description="Helical" evidence="6">
    <location>
        <begin position="55"/>
        <end position="72"/>
    </location>
</feature>
<reference evidence="7 8" key="1">
    <citation type="submission" date="2019-12" db="EMBL/GenBank/DDBJ databases">
        <authorList>
            <person name="Zhang Y.-J."/>
        </authorList>
    </citation>
    <scope>NUCLEOTIDE SEQUENCE [LARGE SCALE GENOMIC DNA]</scope>
    <source>
        <strain evidence="7 8">CY05</strain>
    </source>
</reference>
<keyword evidence="2" id="KW-1003">Cell membrane</keyword>
<evidence type="ECO:0000256" key="4">
    <source>
        <dbReference type="ARBA" id="ARBA00022989"/>
    </source>
</evidence>
<feature type="transmembrane region" description="Helical" evidence="6">
    <location>
        <begin position="157"/>
        <end position="176"/>
    </location>
</feature>
<feature type="transmembrane region" description="Helical" evidence="6">
    <location>
        <begin position="256"/>
        <end position="276"/>
    </location>
</feature>
<dbReference type="PANTHER" id="PTHR30482:SF17">
    <property type="entry name" value="ABC TRANSPORTER ATP-BINDING PROTEIN"/>
    <property type="match status" value="1"/>
</dbReference>
<comment type="caution">
    <text evidence="7">The sequence shown here is derived from an EMBL/GenBank/DDBJ whole genome shotgun (WGS) entry which is preliminary data.</text>
</comment>
<keyword evidence="3 6" id="KW-0812">Transmembrane</keyword>
<dbReference type="Proteomes" id="UP000478892">
    <property type="component" value="Unassembled WGS sequence"/>
</dbReference>
<evidence type="ECO:0000256" key="5">
    <source>
        <dbReference type="ARBA" id="ARBA00023136"/>
    </source>
</evidence>
<name>A0A6L6WNK8_9RHOB</name>
<dbReference type="Pfam" id="PF02653">
    <property type="entry name" value="BPD_transp_2"/>
    <property type="match status" value="1"/>
</dbReference>
<dbReference type="PANTHER" id="PTHR30482">
    <property type="entry name" value="HIGH-AFFINITY BRANCHED-CHAIN AMINO ACID TRANSPORT SYSTEM PERMEASE"/>
    <property type="match status" value="1"/>
</dbReference>
<sequence length="320" mass="34076">MRTAFYLLPLAMAPLFANDFWLVQILGRALSLGVIALSLTFLAAYLGVVSFAQTTMAGVAGYTVAYFGPNTVDVGYELPFYVILPLAMIMATLSGALIGLIARRSQGIYAIMITLAIAVAFFYFTRQNYSVFNGWTGFSGLRAPDIAGINLRAPVPFYLLCLGVAALSLVLVNGFIKSPLGLTIQAVRDEPKRVLAIGIPTTPVIVAAYAFAGFIAGSGGILNIWLQERISSFSVGLGPIVDILVIAVIGGLKHPIGAFIGAIAFVLLDTFAVDFIDRERFNTLIGLVLLAIIMGAPDGLHGLAKSWLSRSAKRPAKIKT</sequence>
<accession>A0A6L6WNK8</accession>
<protein>
    <submittedName>
        <fullName evidence="7">Branched-chain amino acid ABC transporter permease</fullName>
    </submittedName>
</protein>
<comment type="subcellular location">
    <subcellularLocation>
        <location evidence="1">Cell membrane</location>
        <topology evidence="1">Multi-pass membrane protein</topology>
    </subcellularLocation>
</comment>
<evidence type="ECO:0000256" key="1">
    <source>
        <dbReference type="ARBA" id="ARBA00004651"/>
    </source>
</evidence>
<proteinExistence type="predicted"/>
<feature type="transmembrane region" description="Helical" evidence="6">
    <location>
        <begin position="27"/>
        <end position="48"/>
    </location>
</feature>
<feature type="transmembrane region" description="Helical" evidence="6">
    <location>
        <begin position="78"/>
        <end position="101"/>
    </location>
</feature>
<keyword evidence="5 6" id="KW-0472">Membrane</keyword>
<evidence type="ECO:0000256" key="2">
    <source>
        <dbReference type="ARBA" id="ARBA00022475"/>
    </source>
</evidence>